<gene>
    <name evidence="1" type="primary">yhjQ</name>
    <name evidence="1" type="ORF">CKO45_09170</name>
</gene>
<accession>A0ABS1CVY4</accession>
<dbReference type="PANTHER" id="PTHR13696">
    <property type="entry name" value="P-LOOP CONTAINING NUCLEOSIDE TRIPHOSPHATE HYDROLASE"/>
    <property type="match status" value="1"/>
</dbReference>
<protein>
    <submittedName>
        <fullName evidence="1">Cellulose synthase operon protein YhjQ</fullName>
    </submittedName>
</protein>
<dbReference type="NCBIfam" id="TIGR03371">
    <property type="entry name" value="cellulose_yhjQ"/>
    <property type="match status" value="1"/>
</dbReference>
<dbReference type="PANTHER" id="PTHR13696:SF52">
    <property type="entry name" value="PARA FAMILY PROTEIN CT_582"/>
    <property type="match status" value="1"/>
</dbReference>
<dbReference type="Proteomes" id="UP000697995">
    <property type="component" value="Unassembled WGS sequence"/>
</dbReference>
<keyword evidence="2" id="KW-1185">Reference proteome</keyword>
<reference evidence="1 2" key="1">
    <citation type="journal article" date="2020" name="Microorganisms">
        <title>Osmotic Adaptation and Compatible Solute Biosynthesis of Phototrophic Bacteria as Revealed from Genome Analyses.</title>
        <authorList>
            <person name="Imhoff J.F."/>
            <person name="Rahn T."/>
            <person name="Kunzel S."/>
            <person name="Keller A."/>
            <person name="Neulinger S.C."/>
        </authorList>
    </citation>
    <scope>NUCLEOTIDE SEQUENCE [LARGE SCALE GENOMIC DNA]</scope>
    <source>
        <strain evidence="1 2">DSM 15382</strain>
    </source>
</reference>
<dbReference type="InterPro" id="IPR027417">
    <property type="entry name" value="P-loop_NTPase"/>
</dbReference>
<proteinExistence type="predicted"/>
<dbReference type="Pfam" id="PF06564">
    <property type="entry name" value="CBP_BcsQ"/>
    <property type="match status" value="1"/>
</dbReference>
<name>A0ABS1CVY4_9PROT</name>
<dbReference type="EMBL" id="NRSG01000050">
    <property type="protein sequence ID" value="MBK1658401.1"/>
    <property type="molecule type" value="Genomic_DNA"/>
</dbReference>
<dbReference type="InterPro" id="IPR050678">
    <property type="entry name" value="DNA_Partitioning_ATPase"/>
</dbReference>
<sequence>MPLICVCSPKGGAGKTMLAANMAQLLRRFGQRVVAVDLDPQNALRLHFGEALANEGGFLAGRRAALNWHASATRVGDGVLILPHGATDANERLVQERRLELEPALLADLVAAMLAEPDLIVIVDTPPGVSTALTAVLPRADIILVPLLADGGSMAVLPDIEAGRFLGRGTLGRMLFTRVRFVLNQVEAGSPLSAAVAEGLLPRFGPHLLGFVARDAAVAEAFASGALVADYAPDSRAAADLLDLARILERLILSGSGKPASVAA</sequence>
<organism evidence="1 2">
    <name type="scientific">Paracraurococcus ruber</name>
    <dbReference type="NCBI Taxonomy" id="77675"/>
    <lineage>
        <taxon>Bacteria</taxon>
        <taxon>Pseudomonadati</taxon>
        <taxon>Pseudomonadota</taxon>
        <taxon>Alphaproteobacteria</taxon>
        <taxon>Acetobacterales</taxon>
        <taxon>Roseomonadaceae</taxon>
        <taxon>Paracraurococcus</taxon>
    </lineage>
</organism>
<dbReference type="Gene3D" id="3.40.50.300">
    <property type="entry name" value="P-loop containing nucleotide triphosphate hydrolases"/>
    <property type="match status" value="1"/>
</dbReference>
<comment type="caution">
    <text evidence="1">The sequence shown here is derived from an EMBL/GenBank/DDBJ whole genome shotgun (WGS) entry which is preliminary data.</text>
</comment>
<dbReference type="RefSeq" id="WP_133220121.1">
    <property type="nucleotide sequence ID" value="NZ_NRSG01000050.1"/>
</dbReference>
<evidence type="ECO:0000313" key="2">
    <source>
        <dbReference type="Proteomes" id="UP000697995"/>
    </source>
</evidence>
<dbReference type="CDD" id="cd02042">
    <property type="entry name" value="ParAB_family"/>
    <property type="match status" value="1"/>
</dbReference>
<dbReference type="SUPFAM" id="SSF52540">
    <property type="entry name" value="P-loop containing nucleoside triphosphate hydrolases"/>
    <property type="match status" value="1"/>
</dbReference>
<dbReference type="InterPro" id="IPR017746">
    <property type="entry name" value="Cellulose_synthase_operon_BcsQ"/>
</dbReference>
<evidence type="ECO:0000313" key="1">
    <source>
        <dbReference type="EMBL" id="MBK1658401.1"/>
    </source>
</evidence>